<reference evidence="1 2" key="1">
    <citation type="submission" date="2020-02" db="EMBL/GenBank/DDBJ databases">
        <title>Out from the shadows clarifying the taxonomy of the family Cryomorphaceae and related taxa by utilizing the GTDB taxonomic framework.</title>
        <authorList>
            <person name="Bowman J.P."/>
        </authorList>
    </citation>
    <scope>NUCLEOTIDE SEQUENCE [LARGE SCALE GENOMIC DNA]</scope>
    <source>
        <strain evidence="1 2">QSSC 1-22</strain>
    </source>
</reference>
<dbReference type="EMBL" id="JAAGVY010000017">
    <property type="protein sequence ID" value="NEN23929.1"/>
    <property type="molecule type" value="Genomic_DNA"/>
</dbReference>
<evidence type="ECO:0000313" key="1">
    <source>
        <dbReference type="EMBL" id="NEN23929.1"/>
    </source>
</evidence>
<evidence type="ECO:0008006" key="3">
    <source>
        <dbReference type="Google" id="ProtNLM"/>
    </source>
</evidence>
<protein>
    <recommendedName>
        <fullName evidence="3">Universal stress protein</fullName>
    </recommendedName>
</protein>
<gene>
    <name evidence="1" type="ORF">G3O08_10505</name>
</gene>
<dbReference type="AlphaFoldDB" id="A0A7K3WQJ6"/>
<keyword evidence="2" id="KW-1185">Reference proteome</keyword>
<comment type="caution">
    <text evidence="1">The sequence shown here is derived from an EMBL/GenBank/DDBJ whole genome shotgun (WGS) entry which is preliminary data.</text>
</comment>
<dbReference type="Proteomes" id="UP000486602">
    <property type="component" value="Unassembled WGS sequence"/>
</dbReference>
<sequence length="242" mass="27170">MTDKKIILALPAQYADTSVFNLVTNCLGGENIHLTVCVYKDAVHSNSTLTNLEQLSKLCSDKSITLRLRILIGDDPQRLLKLSTFADLLILHQGLLEKPDFVTAFGKHTCPVIILPMAYSSINHVLLTLDGSVESIKSIKQFAQLFSHQIKRIEVTLLFLLETDFETGDEILLIEYLKQFCEKLGVLKIIKPLTERKLKPVKCDDHTLILSAYGSLIANYRSTVLEPILHDTNSVFFIPSET</sequence>
<evidence type="ECO:0000313" key="2">
    <source>
        <dbReference type="Proteomes" id="UP000486602"/>
    </source>
</evidence>
<proteinExistence type="predicted"/>
<dbReference type="Gene3D" id="3.40.50.12370">
    <property type="match status" value="1"/>
</dbReference>
<name>A0A7K3WQJ6_9FLAO</name>
<accession>A0A7K3WQJ6</accession>
<dbReference type="RefSeq" id="WP_163285321.1">
    <property type="nucleotide sequence ID" value="NZ_JAAGVY010000017.1"/>
</dbReference>
<organism evidence="1 2">
    <name type="scientific">Cryomorpha ignava</name>
    <dbReference type="NCBI Taxonomy" id="101383"/>
    <lineage>
        <taxon>Bacteria</taxon>
        <taxon>Pseudomonadati</taxon>
        <taxon>Bacteroidota</taxon>
        <taxon>Flavobacteriia</taxon>
        <taxon>Flavobacteriales</taxon>
        <taxon>Cryomorphaceae</taxon>
        <taxon>Cryomorpha</taxon>
    </lineage>
</organism>